<dbReference type="InterPro" id="IPR008962">
    <property type="entry name" value="PapD-like_sf"/>
</dbReference>
<dbReference type="Pfam" id="PF00345">
    <property type="entry name" value="PapD_N"/>
    <property type="match status" value="1"/>
</dbReference>
<evidence type="ECO:0000256" key="3">
    <source>
        <dbReference type="ARBA" id="ARBA00022558"/>
    </source>
</evidence>
<evidence type="ECO:0000256" key="8">
    <source>
        <dbReference type="RuleBase" id="RU003918"/>
    </source>
</evidence>
<keyword evidence="4 9" id="KW-0732">Signal</keyword>
<evidence type="ECO:0000313" key="12">
    <source>
        <dbReference type="EMBL" id="MTD18251.1"/>
    </source>
</evidence>
<name>A0A7X2UW26_9PSED</name>
<evidence type="ECO:0000256" key="4">
    <source>
        <dbReference type="ARBA" id="ARBA00022729"/>
    </source>
</evidence>
<keyword evidence="13" id="KW-1185">Reference proteome</keyword>
<feature type="chain" id="PRO_5031180330" evidence="9">
    <location>
        <begin position="29"/>
        <end position="261"/>
    </location>
</feature>
<dbReference type="InterPro" id="IPR036316">
    <property type="entry name" value="Pili_assmbl_chap_C_dom_sf"/>
</dbReference>
<dbReference type="InterPro" id="IPR016147">
    <property type="entry name" value="Pili_assmbl_chaperone_N"/>
</dbReference>
<dbReference type="SUPFAM" id="SSF49584">
    <property type="entry name" value="Periplasmic chaperone C-domain"/>
    <property type="match status" value="1"/>
</dbReference>
<feature type="domain" description="Pili assembly chaperone N-terminal" evidence="10">
    <location>
        <begin position="29"/>
        <end position="158"/>
    </location>
</feature>
<sequence length="261" mass="29233">MPHPFVKLSHCLAWVAMSLGLLTPTVQAGVIIDGTRQIYPQLRREITVRVSNDDQHAPRLIQAWLDKGDQHQRAELIDVPFSLSPPVFRLDAGKSQAMRLSYTKEPLPTDRESLFWLNVLEVPPSVAEFDPTVEEGGRNHLRFAFRIRTKVFFRPVNLPGKPEEAPAQLRWSLLRNAQGYALQVHNPSAYHITFNEVALSMGSHADAERLPFEEGMVVPGGILELPVRKGVKSIPAGAQVQFTYINDFGAFSLPQRAALQL</sequence>
<evidence type="ECO:0000256" key="9">
    <source>
        <dbReference type="SAM" id="SignalP"/>
    </source>
</evidence>
<evidence type="ECO:0000256" key="7">
    <source>
        <dbReference type="ARBA" id="ARBA00023319"/>
    </source>
</evidence>
<feature type="signal peptide" evidence="9">
    <location>
        <begin position="1"/>
        <end position="28"/>
    </location>
</feature>
<comment type="similarity">
    <text evidence="2 8">Belongs to the periplasmic pilus chaperone family.</text>
</comment>
<evidence type="ECO:0000313" key="13">
    <source>
        <dbReference type="Proteomes" id="UP000431485"/>
    </source>
</evidence>
<evidence type="ECO:0000256" key="5">
    <source>
        <dbReference type="ARBA" id="ARBA00022764"/>
    </source>
</evidence>
<dbReference type="Proteomes" id="UP000431485">
    <property type="component" value="Unassembled WGS sequence"/>
</dbReference>
<dbReference type="AlphaFoldDB" id="A0A7X2UW26"/>
<evidence type="ECO:0000259" key="11">
    <source>
        <dbReference type="Pfam" id="PF02753"/>
    </source>
</evidence>
<dbReference type="SUPFAM" id="SSF49354">
    <property type="entry name" value="PapD-like"/>
    <property type="match status" value="1"/>
</dbReference>
<dbReference type="PRINTS" id="PR00969">
    <property type="entry name" value="CHAPERONPILI"/>
</dbReference>
<dbReference type="Pfam" id="PF02753">
    <property type="entry name" value="PapD_C"/>
    <property type="match status" value="1"/>
</dbReference>
<dbReference type="EMBL" id="WLYI01000003">
    <property type="protein sequence ID" value="MTD18251.1"/>
    <property type="molecule type" value="Genomic_DNA"/>
</dbReference>
<keyword evidence="6 8" id="KW-0143">Chaperone</keyword>
<keyword evidence="7" id="KW-0393">Immunoglobulin domain</keyword>
<dbReference type="InterPro" id="IPR018046">
    <property type="entry name" value="Pili_assmbl_chaperone_CS"/>
</dbReference>
<dbReference type="InterPro" id="IPR013783">
    <property type="entry name" value="Ig-like_fold"/>
</dbReference>
<reference evidence="12 13" key="1">
    <citation type="submission" date="2019-11" db="EMBL/GenBank/DDBJ databases">
        <title>Pseudmonas karstica sp. nov. and Pseudomonas spelaei sp. nov. from caves.</title>
        <authorList>
            <person name="Zeman M."/>
        </authorList>
    </citation>
    <scope>NUCLEOTIDE SEQUENCE [LARGE SCALE GENOMIC DNA]</scope>
    <source>
        <strain evidence="12 13">CCM 7891</strain>
    </source>
</reference>
<evidence type="ECO:0000259" key="10">
    <source>
        <dbReference type="Pfam" id="PF00345"/>
    </source>
</evidence>
<organism evidence="12 13">
    <name type="scientific">Pseudomonas karstica</name>
    <dbReference type="NCBI Taxonomy" id="1055468"/>
    <lineage>
        <taxon>Bacteria</taxon>
        <taxon>Pseudomonadati</taxon>
        <taxon>Pseudomonadota</taxon>
        <taxon>Gammaproteobacteria</taxon>
        <taxon>Pseudomonadales</taxon>
        <taxon>Pseudomonadaceae</taxon>
        <taxon>Pseudomonas</taxon>
    </lineage>
</organism>
<feature type="domain" description="Pili assembly chaperone C-terminal" evidence="11">
    <location>
        <begin position="184"/>
        <end position="250"/>
    </location>
</feature>
<protein>
    <submittedName>
        <fullName evidence="12">Fimbria/pilus periplasmic chaperone</fullName>
    </submittedName>
</protein>
<dbReference type="GO" id="GO:0030288">
    <property type="term" value="C:outer membrane-bounded periplasmic space"/>
    <property type="evidence" value="ECO:0007669"/>
    <property type="project" value="InterPro"/>
</dbReference>
<evidence type="ECO:0000256" key="1">
    <source>
        <dbReference type="ARBA" id="ARBA00004418"/>
    </source>
</evidence>
<keyword evidence="3" id="KW-1029">Fimbrium biogenesis</keyword>
<proteinExistence type="inferred from homology"/>
<accession>A0A7X2UW26</accession>
<comment type="subcellular location">
    <subcellularLocation>
        <location evidence="1 8">Periplasm</location>
    </subcellularLocation>
</comment>
<comment type="caution">
    <text evidence="12">The sequence shown here is derived from an EMBL/GenBank/DDBJ whole genome shotgun (WGS) entry which is preliminary data.</text>
</comment>
<dbReference type="InterPro" id="IPR016148">
    <property type="entry name" value="Pili_assmbl_chaperone_C"/>
</dbReference>
<dbReference type="PANTHER" id="PTHR30251">
    <property type="entry name" value="PILUS ASSEMBLY CHAPERONE"/>
    <property type="match status" value="1"/>
</dbReference>
<keyword evidence="5" id="KW-0574">Periplasm</keyword>
<dbReference type="PANTHER" id="PTHR30251:SF2">
    <property type="entry name" value="FIMBRIAL CHAPERONE YADV-RELATED"/>
    <property type="match status" value="1"/>
</dbReference>
<dbReference type="Gene3D" id="2.60.40.10">
    <property type="entry name" value="Immunoglobulins"/>
    <property type="match status" value="2"/>
</dbReference>
<dbReference type="GO" id="GO:0071555">
    <property type="term" value="P:cell wall organization"/>
    <property type="evidence" value="ECO:0007669"/>
    <property type="project" value="InterPro"/>
</dbReference>
<dbReference type="PROSITE" id="PS00635">
    <property type="entry name" value="PILI_CHAPERONE"/>
    <property type="match status" value="1"/>
</dbReference>
<dbReference type="InterPro" id="IPR001829">
    <property type="entry name" value="Pili_assmbl_chaperone_bac"/>
</dbReference>
<dbReference type="InterPro" id="IPR050643">
    <property type="entry name" value="Periplasmic_pilus_chap"/>
</dbReference>
<dbReference type="OrthoDB" id="9131059at2"/>
<evidence type="ECO:0000256" key="2">
    <source>
        <dbReference type="ARBA" id="ARBA00007399"/>
    </source>
</evidence>
<evidence type="ECO:0000256" key="6">
    <source>
        <dbReference type="ARBA" id="ARBA00023186"/>
    </source>
</evidence>
<dbReference type="RefSeq" id="WP_154741999.1">
    <property type="nucleotide sequence ID" value="NZ_JBHSTG010000046.1"/>
</dbReference>
<gene>
    <name evidence="12" type="ORF">GIR22_03720</name>
</gene>